<keyword evidence="1" id="KW-1133">Transmembrane helix</keyword>
<evidence type="ECO:0000313" key="2">
    <source>
        <dbReference type="EMBL" id="MFD1889135.1"/>
    </source>
</evidence>
<gene>
    <name evidence="2" type="ORF">ACFSCS_02910</name>
</gene>
<dbReference type="EMBL" id="JBHUFZ010000007">
    <property type="protein sequence ID" value="MFD1889135.1"/>
    <property type="molecule type" value="Genomic_DNA"/>
</dbReference>
<name>A0ABW4RS59_9ACTN</name>
<proteinExistence type="predicted"/>
<comment type="caution">
    <text evidence="2">The sequence shown here is derived from an EMBL/GenBank/DDBJ whole genome shotgun (WGS) entry which is preliminary data.</text>
</comment>
<feature type="transmembrane region" description="Helical" evidence="1">
    <location>
        <begin position="42"/>
        <end position="63"/>
    </location>
</feature>
<protein>
    <submittedName>
        <fullName evidence="2">Uncharacterized protein</fullName>
    </submittedName>
</protein>
<sequence length="200" mass="20674">MDQQGMAAACLVALALAVLSLLGIRQAGTAHGQTDLVGWLWLARLTNSGTAWASLLVLTGFLVRSPRAAMLAAPVTMYLSLCSHYALGIWLGPYDGTIWGQNLSWFGLALVLGIPLGWVGAMARRGHRAARLVVPAGAVAEPLLLGMLFPPAHLGPADALGTALAGGTLLLLGLLGGSRVLVREPRAVTPDAFGAPRSPS</sequence>
<keyword evidence="1" id="KW-0472">Membrane</keyword>
<feature type="transmembrane region" description="Helical" evidence="1">
    <location>
        <begin position="70"/>
        <end position="91"/>
    </location>
</feature>
<feature type="transmembrane region" description="Helical" evidence="1">
    <location>
        <begin position="132"/>
        <end position="153"/>
    </location>
</feature>
<evidence type="ECO:0000313" key="3">
    <source>
        <dbReference type="Proteomes" id="UP001597326"/>
    </source>
</evidence>
<organism evidence="2 3">
    <name type="scientific">Luteococcus peritonei</name>
    <dbReference type="NCBI Taxonomy" id="88874"/>
    <lineage>
        <taxon>Bacteria</taxon>
        <taxon>Bacillati</taxon>
        <taxon>Actinomycetota</taxon>
        <taxon>Actinomycetes</taxon>
        <taxon>Propionibacteriales</taxon>
        <taxon>Propionibacteriaceae</taxon>
        <taxon>Luteococcus</taxon>
    </lineage>
</organism>
<feature type="transmembrane region" description="Helical" evidence="1">
    <location>
        <begin position="159"/>
        <end position="177"/>
    </location>
</feature>
<dbReference type="Proteomes" id="UP001597326">
    <property type="component" value="Unassembled WGS sequence"/>
</dbReference>
<keyword evidence="1" id="KW-0812">Transmembrane</keyword>
<evidence type="ECO:0000256" key="1">
    <source>
        <dbReference type="SAM" id="Phobius"/>
    </source>
</evidence>
<feature type="transmembrane region" description="Helical" evidence="1">
    <location>
        <begin position="103"/>
        <end position="120"/>
    </location>
</feature>
<keyword evidence="3" id="KW-1185">Reference proteome</keyword>
<dbReference type="RefSeq" id="WP_343873932.1">
    <property type="nucleotide sequence ID" value="NZ_BAAAIX010000021.1"/>
</dbReference>
<accession>A0ABW4RS59</accession>
<reference evidence="3" key="1">
    <citation type="journal article" date="2019" name="Int. J. Syst. Evol. Microbiol.">
        <title>The Global Catalogue of Microorganisms (GCM) 10K type strain sequencing project: providing services to taxonomists for standard genome sequencing and annotation.</title>
        <authorList>
            <consortium name="The Broad Institute Genomics Platform"/>
            <consortium name="The Broad Institute Genome Sequencing Center for Infectious Disease"/>
            <person name="Wu L."/>
            <person name="Ma J."/>
        </authorList>
    </citation>
    <scope>NUCLEOTIDE SEQUENCE [LARGE SCALE GENOMIC DNA]</scope>
    <source>
        <strain evidence="3">CAIM 431</strain>
    </source>
</reference>